<evidence type="ECO:0000313" key="2">
    <source>
        <dbReference type="EMBL" id="KKN83082.1"/>
    </source>
</evidence>
<protein>
    <recommendedName>
        <fullName evidence="1">HNH nuclease domain-containing protein</fullName>
    </recommendedName>
</protein>
<dbReference type="InterPro" id="IPR003615">
    <property type="entry name" value="HNH_nuc"/>
</dbReference>
<dbReference type="EMBL" id="LAZR01000191">
    <property type="protein sequence ID" value="KKN83082.1"/>
    <property type="molecule type" value="Genomic_DNA"/>
</dbReference>
<feature type="domain" description="HNH nuclease" evidence="1">
    <location>
        <begin position="188"/>
        <end position="217"/>
    </location>
</feature>
<name>A0A0F9U6X8_9ZZZZ</name>
<dbReference type="AlphaFoldDB" id="A0A0F9U6X8"/>
<evidence type="ECO:0000259" key="1">
    <source>
        <dbReference type="Pfam" id="PF13392"/>
    </source>
</evidence>
<comment type="caution">
    <text evidence="2">The sequence shown here is derived from an EMBL/GenBank/DDBJ whole genome shotgun (WGS) entry which is preliminary data.</text>
</comment>
<reference evidence="2" key="1">
    <citation type="journal article" date="2015" name="Nature">
        <title>Complex archaea that bridge the gap between prokaryotes and eukaryotes.</title>
        <authorList>
            <person name="Spang A."/>
            <person name="Saw J.H."/>
            <person name="Jorgensen S.L."/>
            <person name="Zaremba-Niedzwiedzka K."/>
            <person name="Martijn J."/>
            <person name="Lind A.E."/>
            <person name="van Eijk R."/>
            <person name="Schleper C."/>
            <person name="Guy L."/>
            <person name="Ettema T.J."/>
        </authorList>
    </citation>
    <scope>NUCLEOTIDE SEQUENCE</scope>
</reference>
<organism evidence="2">
    <name type="scientific">marine sediment metagenome</name>
    <dbReference type="NCBI Taxonomy" id="412755"/>
    <lineage>
        <taxon>unclassified sequences</taxon>
        <taxon>metagenomes</taxon>
        <taxon>ecological metagenomes</taxon>
    </lineage>
</organism>
<dbReference type="Gene3D" id="3.90.75.20">
    <property type="match status" value="2"/>
</dbReference>
<dbReference type="Pfam" id="PF13392">
    <property type="entry name" value="HNH_3"/>
    <property type="match status" value="1"/>
</dbReference>
<dbReference type="InterPro" id="IPR044925">
    <property type="entry name" value="His-Me_finger_sf"/>
</dbReference>
<dbReference type="SUPFAM" id="SSF54060">
    <property type="entry name" value="His-Me finger endonucleases"/>
    <property type="match status" value="2"/>
</dbReference>
<gene>
    <name evidence="2" type="ORF">LCGC14_0303480</name>
</gene>
<accession>A0A0F9U6X8</accession>
<sequence length="230" mass="26805">MMIKPVVGYEGRYSIDHNGNVFSIKYNMMKKLPNKAKDGHLRVRLHKKGKVRTIKISRLVAEAFIPNPDNLKWVRRKNLDNTDDRIENLEWFSPVEKQLPEPAKIAEEIAEEKAYAEHIMTLELKPVVGYEGLYSVDRMGSIYSHRNKMKKRIPSKGRYYRIGLAKNGKSRTFSVARITAEAFIPNPENKPQINHKNLDKHDNRVENLEWCTKFENMAHAMNARQNKVHP</sequence>
<proteinExistence type="predicted"/>